<accession>A7S566</accession>
<dbReference type="InterPro" id="IPR010604">
    <property type="entry name" value="Plant_AUG7"/>
</dbReference>
<dbReference type="KEGG" id="nve:5512944"/>
<evidence type="ECO:0008006" key="3">
    <source>
        <dbReference type="Google" id="ProtNLM"/>
    </source>
</evidence>
<dbReference type="PANTHER" id="PTHR14352:SF2">
    <property type="entry name" value="HAUS AUGMIN-LIKE COMPLEX SUBUNIT 7"/>
    <property type="match status" value="1"/>
</dbReference>
<dbReference type="InParanoid" id="A7S566"/>
<proteinExistence type="predicted"/>
<dbReference type="HOGENOM" id="CLU_736282_0_0_1"/>
<dbReference type="PANTHER" id="PTHR14352">
    <property type="entry name" value="HAUS AUGMIN-LIKE COMPLEX SUBUNIT 7"/>
    <property type="match status" value="1"/>
</dbReference>
<dbReference type="PhylomeDB" id="A7S566"/>
<dbReference type="Pfam" id="PF06694">
    <property type="entry name" value="Plant_NMP1"/>
    <property type="match status" value="1"/>
</dbReference>
<keyword evidence="2" id="KW-1185">Reference proteome</keyword>
<name>A7S566_NEMVE</name>
<dbReference type="OMA" id="PESDPWP"/>
<dbReference type="GO" id="GO:0051225">
    <property type="term" value="P:spindle assembly"/>
    <property type="evidence" value="ECO:0000318"/>
    <property type="project" value="GO_Central"/>
</dbReference>
<dbReference type="GO" id="GO:0070652">
    <property type="term" value="C:HAUS complex"/>
    <property type="evidence" value="ECO:0000318"/>
    <property type="project" value="GO_Central"/>
</dbReference>
<dbReference type="GO" id="GO:0051011">
    <property type="term" value="F:microtubule minus-end binding"/>
    <property type="evidence" value="ECO:0000318"/>
    <property type="project" value="GO_Central"/>
</dbReference>
<evidence type="ECO:0000313" key="1">
    <source>
        <dbReference type="EMBL" id="EDO41190.1"/>
    </source>
</evidence>
<dbReference type="EMBL" id="DS469581">
    <property type="protein sequence ID" value="EDO41190.1"/>
    <property type="molecule type" value="Genomic_DNA"/>
</dbReference>
<gene>
    <name evidence="1" type="ORF">NEMVEDRAFT_v1g206981</name>
</gene>
<dbReference type="AlphaFoldDB" id="A7S566"/>
<dbReference type="InterPro" id="IPR029711">
    <property type="entry name" value="Haus7-like"/>
</dbReference>
<dbReference type="STRING" id="45351.A7S566"/>
<dbReference type="eggNOG" id="ENOG502RXJC">
    <property type="taxonomic scope" value="Eukaryota"/>
</dbReference>
<protein>
    <recommendedName>
        <fullName evidence="3">HAUS augmin-like complex subunit 7</fullName>
    </recommendedName>
</protein>
<dbReference type="GO" id="GO:0031023">
    <property type="term" value="P:microtubule organizing center organization"/>
    <property type="evidence" value="ECO:0000318"/>
    <property type="project" value="GO_Central"/>
</dbReference>
<sequence>MAAGKHRISISLFRRKLEELDCPYIEGVDDSWMEELLYKPGEPRMRLMQWLLGKFDPTINEMLEGQHKMRSRNDSRLQRLLFAAHLIGLCHCDDIALIKGETSHSKQAVFFENLIDMVSHVDAVESKARQQRIPPAISLAEQFESDCRLLDTLCRQEDLSEVFKMRIQLSPPDLVKANKINDNKVPDSKHLAGVADNLSEELQTQTQHLEELQQKWPFRQSDHQEVDKVSKTLELTLSTLSQQVAGFVHCYESEMRPWCSRSQPVLSELGPAFKRVYTLLQKLVHLLGSLELVKKSHESICGETKSRLEEVKASGLSSSTKDFLENLPDCVAILEGALERYQQTWHKG</sequence>
<evidence type="ECO:0000313" key="2">
    <source>
        <dbReference type="Proteomes" id="UP000001593"/>
    </source>
</evidence>
<dbReference type="OrthoDB" id="6435999at2759"/>
<reference evidence="1 2" key="1">
    <citation type="journal article" date="2007" name="Science">
        <title>Sea anemone genome reveals ancestral eumetazoan gene repertoire and genomic organization.</title>
        <authorList>
            <person name="Putnam N.H."/>
            <person name="Srivastava M."/>
            <person name="Hellsten U."/>
            <person name="Dirks B."/>
            <person name="Chapman J."/>
            <person name="Salamov A."/>
            <person name="Terry A."/>
            <person name="Shapiro H."/>
            <person name="Lindquist E."/>
            <person name="Kapitonov V.V."/>
            <person name="Jurka J."/>
            <person name="Genikhovich G."/>
            <person name="Grigoriev I.V."/>
            <person name="Lucas S.M."/>
            <person name="Steele R.E."/>
            <person name="Finnerty J.R."/>
            <person name="Technau U."/>
            <person name="Martindale M.Q."/>
            <person name="Rokhsar D.S."/>
        </authorList>
    </citation>
    <scope>NUCLEOTIDE SEQUENCE [LARGE SCALE GENOMIC DNA]</scope>
    <source>
        <strain evidence="2">CH2 X CH6</strain>
    </source>
</reference>
<dbReference type="Proteomes" id="UP000001593">
    <property type="component" value="Unassembled WGS sequence"/>
</dbReference>
<organism evidence="1 2">
    <name type="scientific">Nematostella vectensis</name>
    <name type="common">Starlet sea anemone</name>
    <dbReference type="NCBI Taxonomy" id="45351"/>
    <lineage>
        <taxon>Eukaryota</taxon>
        <taxon>Metazoa</taxon>
        <taxon>Cnidaria</taxon>
        <taxon>Anthozoa</taxon>
        <taxon>Hexacorallia</taxon>
        <taxon>Actiniaria</taxon>
        <taxon>Edwardsiidae</taxon>
        <taxon>Nematostella</taxon>
    </lineage>
</organism>